<accession>A0A4R8FVP9</accession>
<dbReference type="CDD" id="cd00093">
    <property type="entry name" value="HTH_XRE"/>
    <property type="match status" value="1"/>
</dbReference>
<dbReference type="AlphaFoldDB" id="A0A4R8FVP9"/>
<proteinExistence type="predicted"/>
<dbReference type="OrthoDB" id="8902678at2"/>
<dbReference type="Pfam" id="PF13560">
    <property type="entry name" value="HTH_31"/>
    <property type="match status" value="1"/>
</dbReference>
<dbReference type="PROSITE" id="PS50943">
    <property type="entry name" value="HTH_CROC1"/>
    <property type="match status" value="1"/>
</dbReference>
<evidence type="ECO:0000313" key="3">
    <source>
        <dbReference type="Proteomes" id="UP000294489"/>
    </source>
</evidence>
<organism evidence="2 3">
    <name type="scientific">Modicisalibacter xianhensis</name>
    <dbReference type="NCBI Taxonomy" id="442341"/>
    <lineage>
        <taxon>Bacteria</taxon>
        <taxon>Pseudomonadati</taxon>
        <taxon>Pseudomonadota</taxon>
        <taxon>Gammaproteobacteria</taxon>
        <taxon>Oceanospirillales</taxon>
        <taxon>Halomonadaceae</taxon>
        <taxon>Modicisalibacter</taxon>
    </lineage>
</organism>
<protein>
    <recommendedName>
        <fullName evidence="1">HTH cro/C1-type domain-containing protein</fullName>
    </recommendedName>
</protein>
<name>A0A4R8FVP9_9GAMM</name>
<dbReference type="GO" id="GO:0003677">
    <property type="term" value="F:DNA binding"/>
    <property type="evidence" value="ECO:0007669"/>
    <property type="project" value="InterPro"/>
</dbReference>
<dbReference type="SUPFAM" id="SSF47413">
    <property type="entry name" value="lambda repressor-like DNA-binding domains"/>
    <property type="match status" value="1"/>
</dbReference>
<dbReference type="Gene3D" id="1.10.260.40">
    <property type="entry name" value="lambda repressor-like DNA-binding domains"/>
    <property type="match status" value="1"/>
</dbReference>
<dbReference type="InterPro" id="IPR001387">
    <property type="entry name" value="Cro/C1-type_HTH"/>
</dbReference>
<gene>
    <name evidence="2" type="ORF">DFO67_11329</name>
</gene>
<sequence>MHDDFAANLRLLCSYYPSIADVCRRLSINRAQFNRYLSGRYRPRNVALRQICTFFGVKEDELAMPHETFQTLVQAGRKAAEQVPAGEPAWPAALWTRGSEGMERYLGRYFEYYRSMAQPGKLLRTLVCLESRGDGIVYQRTERLQPRPGGRPCHNRYEGVALKLAERIFLIDHETINGHELTQTILFPSFQSRVSRLSGLKLGVADNSERMPCCVRVVYERLDAQMTLRQALSQCGLLAAEDPALDPQLLEAVHNDISPGEHHFRARFL</sequence>
<dbReference type="RefSeq" id="WP_134018935.1">
    <property type="nucleotide sequence ID" value="NZ_SOEC01000013.1"/>
</dbReference>
<evidence type="ECO:0000313" key="2">
    <source>
        <dbReference type="EMBL" id="TDX27597.1"/>
    </source>
</evidence>
<comment type="caution">
    <text evidence="2">The sequence shown here is derived from an EMBL/GenBank/DDBJ whole genome shotgun (WGS) entry which is preliminary data.</text>
</comment>
<feature type="domain" description="HTH cro/C1-type" evidence="1">
    <location>
        <begin position="18"/>
        <end position="62"/>
    </location>
</feature>
<reference evidence="2 3" key="1">
    <citation type="submission" date="2019-03" db="EMBL/GenBank/DDBJ databases">
        <title>Freshwater and sediment microbial communities from various areas in North America, analyzing microbe dynamics in response to fracking.</title>
        <authorList>
            <person name="Lamendella R."/>
        </authorList>
    </citation>
    <scope>NUCLEOTIDE SEQUENCE [LARGE SCALE GENOMIC DNA]</scope>
    <source>
        <strain evidence="2 3">6_TX</strain>
    </source>
</reference>
<dbReference type="InterPro" id="IPR010982">
    <property type="entry name" value="Lambda_DNA-bd_dom_sf"/>
</dbReference>
<dbReference type="EMBL" id="SOEC01000013">
    <property type="protein sequence ID" value="TDX27597.1"/>
    <property type="molecule type" value="Genomic_DNA"/>
</dbReference>
<dbReference type="Proteomes" id="UP000294489">
    <property type="component" value="Unassembled WGS sequence"/>
</dbReference>
<evidence type="ECO:0000259" key="1">
    <source>
        <dbReference type="PROSITE" id="PS50943"/>
    </source>
</evidence>